<sequence>MECYYIVISSAHLSNGHFRNIKGVFRGPLSKNGNKTLDYAEKENTIAKALEDLKANFYCELCDKQYYKHQEFDNHINSYDHAHKQRLKELKQREFARNVASKSRKDERKQEKALQRLHKLAELRKEAACAPGSGPMFRSTTVMVRDNLNEIPRHAFIDSSKKGQEFNFALLHSSKTTSNVTSVASLSLANNSKPDIDKLGDQMQGLHGHKVGFSFAFPKKASIKLESSAAAFYEYNDEASTEHGFTRRSRFLPGPCNLQVSSDEELAPSSEEKHGSMAPVTEKHTSHTEFALVQDSNEPVSEENTAEDVKESRSPVSHLKINGLDDSDNFCSNVDSTALPDEILTRVSSGTPGLPTESNRDEQVGDECTSLPANEECLSQHDGQEENDQNISSDSPTAEAEIRKHSSDGLVPANSEGEAIALPCKQNPQKRPFEPFVPVLNKHGSSILQWPSEMLIYTNTKPSISYSCNPLCFDFRSSKLNECLEKNKPQSNTPNSSHKTGSSQGVFLDNTDKSVNTDCSSDFHTHPSNEKPAEMDNTLANGYNPENNQDELNADTSQVTEKQEKHHSTTKCIQESSSDHKQQNKMYVERTHEKWFHKNRKRKRRRKLCHHHYEELTQANPEISPVSEQQNDCIIKHQKVLEECAGENEQGSSASDMLDQAPKMLVTEKSGSTGNISTSTQDHENHTPHPIWDTKDDTDCCTSSNNLWRRNNPISHRQSIKASLNSGRYGSVYSRAFCSWSIRRSSSSPDYKDSRNYPDEKYTTQTQPIKRAYNSLTDEPERSHRKRRHHMHSCSSDESSNAQAYFSEENLRQTCNIALPSKPKRKRRRKRAKIHHMFIESVYRDIPRNNIKAPKEVSVFSISPKQSSEECTEQTTSPSIPDYENNIEKTMQSLESQTDPQPEQSLSLENTQTSTCLVAENGSYPEEFTCSVSPASEHNVLETTKAILEEEEKNENVSGPEIQAPNKVPSPERNLSQPPPKAYLCHYEVAETVPQEKLNPSSSEWWWCNPGLFHAPPPLPFKEAHMDSHAFLTTEQILTPFTLPEHALLLPPENHDKFKDLHCEAYHQIMHQNLLASKMKLAFPPAAIQPSNGPLPPLPLQQPLCSTSITTIHHTVLQQHAAAAAAAAAASTFKVLQPHQFLSQVPALSRTPLPHLSVGPRLCPAGHTAMVGPPQLPFISASVLHPGHLAFPPLPHTLFPSLLSPHPAVIPLQPLF</sequence>
<dbReference type="CTD" id="91752"/>
<dbReference type="Ensembl" id="ENSACAT00000044545.1">
    <property type="protein sequence ID" value="ENSACAP00000032531.1"/>
    <property type="gene ID" value="ENSACAG00000037243.1"/>
</dbReference>
<dbReference type="GO" id="GO:0005737">
    <property type="term" value="C:cytoplasm"/>
    <property type="evidence" value="ECO:0007669"/>
    <property type="project" value="Ensembl"/>
</dbReference>
<dbReference type="InterPro" id="IPR036236">
    <property type="entry name" value="Znf_C2H2_sf"/>
</dbReference>
<feature type="compositionally biased region" description="Basic residues" evidence="4">
    <location>
        <begin position="783"/>
        <end position="792"/>
    </location>
</feature>
<feature type="compositionally biased region" description="Basic and acidic residues" evidence="4">
    <location>
        <begin position="681"/>
        <end position="691"/>
    </location>
</feature>
<evidence type="ECO:0000256" key="2">
    <source>
        <dbReference type="ARBA" id="ARBA00022771"/>
    </source>
</evidence>
<protein>
    <submittedName>
        <fullName evidence="6">Zinc finger protein 804A</fullName>
    </submittedName>
</protein>
<evidence type="ECO:0000256" key="4">
    <source>
        <dbReference type="SAM" id="MobiDB-lite"/>
    </source>
</evidence>
<dbReference type="GO" id="GO:1901588">
    <property type="term" value="C:dendritic microtubule"/>
    <property type="evidence" value="ECO:0007669"/>
    <property type="project" value="Ensembl"/>
</dbReference>
<dbReference type="PANTHER" id="PTHR17614">
    <property type="entry name" value="ZINC FINGER-CONTAINING"/>
    <property type="match status" value="1"/>
</dbReference>
<dbReference type="KEGG" id="acs:100559009"/>
<keyword evidence="3" id="KW-0862">Zinc</keyword>
<organism evidence="6 7">
    <name type="scientific">Anolis carolinensis</name>
    <name type="common">Green anole</name>
    <name type="synonym">American chameleon</name>
    <dbReference type="NCBI Taxonomy" id="28377"/>
    <lineage>
        <taxon>Eukaryota</taxon>
        <taxon>Metazoa</taxon>
        <taxon>Chordata</taxon>
        <taxon>Craniata</taxon>
        <taxon>Vertebrata</taxon>
        <taxon>Euteleostomi</taxon>
        <taxon>Lepidosauria</taxon>
        <taxon>Squamata</taxon>
        <taxon>Bifurcata</taxon>
        <taxon>Unidentata</taxon>
        <taxon>Episquamata</taxon>
        <taxon>Toxicofera</taxon>
        <taxon>Iguania</taxon>
        <taxon>Dactyloidae</taxon>
        <taxon>Anolis</taxon>
    </lineage>
</organism>
<dbReference type="AlphaFoldDB" id="A0A803TBE1"/>
<proteinExistence type="predicted"/>
<feature type="region of interest" description="Disordered" evidence="4">
    <location>
        <begin position="951"/>
        <end position="977"/>
    </location>
</feature>
<feature type="region of interest" description="Disordered" evidence="4">
    <location>
        <begin position="253"/>
        <end position="327"/>
    </location>
</feature>
<dbReference type="GO" id="GO:0008270">
    <property type="term" value="F:zinc ion binding"/>
    <property type="evidence" value="ECO:0007669"/>
    <property type="project" value="UniProtKB-KW"/>
</dbReference>
<evidence type="ECO:0000313" key="6">
    <source>
        <dbReference type="Ensembl" id="ENSACAP00000032531.1"/>
    </source>
</evidence>
<keyword evidence="1" id="KW-0479">Metal-binding</keyword>
<dbReference type="GeneID" id="100559009"/>
<feature type="compositionally biased region" description="Basic and acidic residues" evidence="4">
    <location>
        <begin position="270"/>
        <end position="287"/>
    </location>
</feature>
<reference evidence="6" key="3">
    <citation type="submission" date="2025-09" db="UniProtKB">
        <authorList>
            <consortium name="Ensembl"/>
        </authorList>
    </citation>
    <scope>IDENTIFICATION</scope>
</reference>
<gene>
    <name evidence="6" type="primary">ZNF804A</name>
</gene>
<dbReference type="Proteomes" id="UP000001646">
    <property type="component" value="Unplaced"/>
</dbReference>
<feature type="region of interest" description="Disordered" evidence="4">
    <location>
        <begin position="346"/>
        <end position="413"/>
    </location>
</feature>
<evidence type="ECO:0000259" key="5">
    <source>
        <dbReference type="PROSITE" id="PS00028"/>
    </source>
</evidence>
<feature type="region of interest" description="Disordered" evidence="4">
    <location>
        <begin position="744"/>
        <end position="800"/>
    </location>
</feature>
<dbReference type="InParanoid" id="A0A803TBE1"/>
<feature type="domain" description="C2H2-type" evidence="5">
    <location>
        <begin position="59"/>
        <end position="81"/>
    </location>
</feature>
<dbReference type="GO" id="GO:0010628">
    <property type="term" value="P:positive regulation of gene expression"/>
    <property type="evidence" value="ECO:0007669"/>
    <property type="project" value="Ensembl"/>
</dbReference>
<dbReference type="GO" id="GO:0010976">
    <property type="term" value="P:positive regulation of neuron projection development"/>
    <property type="evidence" value="ECO:0007669"/>
    <property type="project" value="Ensembl"/>
</dbReference>
<dbReference type="RefSeq" id="XP_003223961.1">
    <property type="nucleotide sequence ID" value="XM_003223913.3"/>
</dbReference>
<feature type="region of interest" description="Disordered" evidence="4">
    <location>
        <begin position="486"/>
        <end position="585"/>
    </location>
</feature>
<keyword evidence="7" id="KW-1185">Reference proteome</keyword>
<dbReference type="InterPro" id="IPR013087">
    <property type="entry name" value="Znf_C2H2_type"/>
</dbReference>
<feature type="compositionally biased region" description="Polar residues" evidence="4">
    <location>
        <begin position="670"/>
        <end position="680"/>
    </location>
</feature>
<reference evidence="6" key="1">
    <citation type="submission" date="2009-12" db="EMBL/GenBank/DDBJ databases">
        <title>The Genome Sequence of Anolis carolinensis (Green Anole Lizard).</title>
        <authorList>
            <consortium name="The Genome Sequencing Platform"/>
            <person name="Di Palma F."/>
            <person name="Alfoldi J."/>
            <person name="Heiman D."/>
            <person name="Young S."/>
            <person name="Grabherr M."/>
            <person name="Johnson J."/>
            <person name="Lander E.S."/>
            <person name="Lindblad-Toh K."/>
        </authorList>
    </citation>
    <scope>NUCLEOTIDE SEQUENCE [LARGE SCALE GENOMIC DNA]</scope>
    <source>
        <strain evidence="6">JBL SC #1</strain>
    </source>
</reference>
<evidence type="ECO:0000313" key="7">
    <source>
        <dbReference type="Proteomes" id="UP000001646"/>
    </source>
</evidence>
<dbReference type="GO" id="GO:0043197">
    <property type="term" value="C:dendritic spine"/>
    <property type="evidence" value="ECO:0007669"/>
    <property type="project" value="Ensembl"/>
</dbReference>
<dbReference type="GO" id="GO:0043198">
    <property type="term" value="C:dendritic shaft"/>
    <property type="evidence" value="ECO:0007669"/>
    <property type="project" value="Ensembl"/>
</dbReference>
<dbReference type="PANTHER" id="PTHR17614:SF13">
    <property type="entry name" value="ZINC FINGER PROTEIN 804A"/>
    <property type="match status" value="1"/>
</dbReference>
<evidence type="ECO:0000256" key="1">
    <source>
        <dbReference type="ARBA" id="ARBA00022723"/>
    </source>
</evidence>
<dbReference type="GeneTree" id="ENSGT00940000160909"/>
<feature type="compositionally biased region" description="Polar residues" evidence="4">
    <location>
        <begin position="538"/>
        <end position="547"/>
    </location>
</feature>
<dbReference type="SUPFAM" id="SSF57667">
    <property type="entry name" value="beta-beta-alpha zinc fingers"/>
    <property type="match status" value="1"/>
</dbReference>
<dbReference type="GO" id="GO:0030426">
    <property type="term" value="C:growth cone"/>
    <property type="evidence" value="ECO:0007669"/>
    <property type="project" value="Ensembl"/>
</dbReference>
<dbReference type="GO" id="GO:0005886">
    <property type="term" value="C:plasma membrane"/>
    <property type="evidence" value="ECO:0007669"/>
    <property type="project" value="Ensembl"/>
</dbReference>
<dbReference type="InterPro" id="IPR052445">
    <property type="entry name" value="ZnF-G_patch_domain"/>
</dbReference>
<dbReference type="GO" id="GO:0043025">
    <property type="term" value="C:neuronal cell body"/>
    <property type="evidence" value="ECO:0007669"/>
    <property type="project" value="Ensembl"/>
</dbReference>
<name>A0A803TBE1_ANOCA</name>
<dbReference type="OrthoDB" id="4822at2759"/>
<feature type="region of interest" description="Disordered" evidence="4">
    <location>
        <begin position="864"/>
        <end position="884"/>
    </location>
</feature>
<dbReference type="GO" id="GO:0005634">
    <property type="term" value="C:nucleus"/>
    <property type="evidence" value="ECO:0000318"/>
    <property type="project" value="GO_Central"/>
</dbReference>
<feature type="compositionally biased region" description="Polar residues" evidence="4">
    <location>
        <begin position="489"/>
        <end position="505"/>
    </location>
</feature>
<keyword evidence="2" id="KW-0863">Zinc-finger</keyword>
<reference evidence="6" key="2">
    <citation type="submission" date="2025-08" db="UniProtKB">
        <authorList>
            <consortium name="Ensembl"/>
        </authorList>
    </citation>
    <scope>IDENTIFICATION</scope>
</reference>
<accession>A0A803TBE1</accession>
<feature type="compositionally biased region" description="Basic and acidic residues" evidence="4">
    <location>
        <begin position="521"/>
        <end position="534"/>
    </location>
</feature>
<dbReference type="PROSITE" id="PS00028">
    <property type="entry name" value="ZINC_FINGER_C2H2_1"/>
    <property type="match status" value="1"/>
</dbReference>
<evidence type="ECO:0000256" key="3">
    <source>
        <dbReference type="ARBA" id="ARBA00022833"/>
    </source>
</evidence>
<feature type="region of interest" description="Disordered" evidence="4">
    <location>
        <begin position="670"/>
        <end position="691"/>
    </location>
</feature>
<feature type="compositionally biased region" description="Basic and acidic residues" evidence="4">
    <location>
        <begin position="750"/>
        <end position="762"/>
    </location>
</feature>